<dbReference type="PANTHER" id="PTHR21197">
    <property type="entry name" value="UDP-GALACTOPYRANOSE MUTASE"/>
    <property type="match status" value="1"/>
</dbReference>
<dbReference type="PANTHER" id="PTHR21197:SF0">
    <property type="entry name" value="UDP-GALACTOPYRANOSE MUTASE"/>
    <property type="match status" value="1"/>
</dbReference>
<sequence>MKNNIAIIGAGISGLSVARMLKDKGHNVVVYEKSTQIGGLVKCTEEKGVLFHRVGGHVFNTKIKKVEDWFWKQFDKDETFILAKRNAKIWIENRIIGYPIENHLHQFEQSLVEQIFSELLSNNFNEKIAANNFDDFLKINFGNTLYELYFKTYNYKIWNTDLAKVPLPWLEGKLPMPNLLNIITNNIYKVDEKTMVHSSFFYPKKGGSSFIAENFARDVDIKTGVDVSSIRNINKKWELNGELFDSVIFTGDVRRLYNLIQIDNTDIINNCSAVRSLISNGTSNVLCYTDDSDLSWLYLPDSNIKPHRIIFTGNFSPNNNIANRRKTCTVEFSGILSDKEMIKELAKLPGNLEPIAFNKEPNSYVIQQQDTRTLICNLKESLEPEHFYLLGRFAEWEYYNMDKAIEAAMDLVEDKF</sequence>
<dbReference type="STRING" id="178355.SAMN04488062_10788"/>
<dbReference type="PRINTS" id="PR00419">
    <property type="entry name" value="ADXRDTASE"/>
</dbReference>
<dbReference type="GO" id="GO:0005829">
    <property type="term" value="C:cytosol"/>
    <property type="evidence" value="ECO:0007669"/>
    <property type="project" value="TreeGrafter"/>
</dbReference>
<keyword evidence="2" id="KW-1185">Reference proteome</keyword>
<organism evidence="1 2">
    <name type="scientific">Flavobacterium omnivorum</name>
    <dbReference type="NCBI Taxonomy" id="178355"/>
    <lineage>
        <taxon>Bacteria</taxon>
        <taxon>Pseudomonadati</taxon>
        <taxon>Bacteroidota</taxon>
        <taxon>Flavobacteriia</taxon>
        <taxon>Flavobacteriales</taxon>
        <taxon>Flavobacteriaceae</taxon>
        <taxon>Flavobacterium</taxon>
    </lineage>
</organism>
<accession>A0A1G8CB60</accession>
<evidence type="ECO:0000313" key="2">
    <source>
        <dbReference type="Proteomes" id="UP000199274"/>
    </source>
</evidence>
<dbReference type="Gene3D" id="3.50.50.60">
    <property type="entry name" value="FAD/NAD(P)-binding domain"/>
    <property type="match status" value="1"/>
</dbReference>
<dbReference type="Pfam" id="PF13450">
    <property type="entry name" value="NAD_binding_8"/>
    <property type="match status" value="1"/>
</dbReference>
<gene>
    <name evidence="1" type="ORF">SAMN04488062_10788</name>
</gene>
<dbReference type="GO" id="GO:0008767">
    <property type="term" value="F:UDP-galactopyranose mutase activity"/>
    <property type="evidence" value="ECO:0007669"/>
    <property type="project" value="TreeGrafter"/>
</dbReference>
<name>A0A1G8CB60_9FLAO</name>
<reference evidence="2" key="1">
    <citation type="submission" date="2016-10" db="EMBL/GenBank/DDBJ databases">
        <authorList>
            <person name="Varghese N."/>
            <person name="Submissions S."/>
        </authorList>
    </citation>
    <scope>NUCLEOTIDE SEQUENCE [LARGE SCALE GENOMIC DNA]</scope>
    <source>
        <strain evidence="2">CGMCC 1.2747</strain>
    </source>
</reference>
<dbReference type="OrthoDB" id="9769600at2"/>
<evidence type="ECO:0000313" key="1">
    <source>
        <dbReference type="EMBL" id="SDH42100.1"/>
    </source>
</evidence>
<dbReference type="EMBL" id="FNDB01000007">
    <property type="protein sequence ID" value="SDH42100.1"/>
    <property type="molecule type" value="Genomic_DNA"/>
</dbReference>
<dbReference type="InterPro" id="IPR036188">
    <property type="entry name" value="FAD/NAD-bd_sf"/>
</dbReference>
<dbReference type="RefSeq" id="WP_091257356.1">
    <property type="nucleotide sequence ID" value="NZ_FNDB01000007.1"/>
</dbReference>
<proteinExistence type="predicted"/>
<dbReference type="GO" id="GO:0050660">
    <property type="term" value="F:flavin adenine dinucleotide binding"/>
    <property type="evidence" value="ECO:0007669"/>
    <property type="project" value="TreeGrafter"/>
</dbReference>
<dbReference type="AlphaFoldDB" id="A0A1G8CB60"/>
<dbReference type="Proteomes" id="UP000199274">
    <property type="component" value="Unassembled WGS sequence"/>
</dbReference>
<protein>
    <submittedName>
        <fullName evidence="1">UDP-galactopyranose mutase</fullName>
    </submittedName>
</protein>
<dbReference type="SUPFAM" id="SSF51971">
    <property type="entry name" value="Nucleotide-binding domain"/>
    <property type="match status" value="1"/>
</dbReference>